<evidence type="ECO:0000256" key="3">
    <source>
        <dbReference type="PROSITE-ProRule" id="PRU00221"/>
    </source>
</evidence>
<evidence type="ECO:0000256" key="1">
    <source>
        <dbReference type="ARBA" id="ARBA00022574"/>
    </source>
</evidence>
<dbReference type="Pfam" id="PF00400">
    <property type="entry name" value="WD40"/>
    <property type="match status" value="1"/>
</dbReference>
<evidence type="ECO:0000313" key="4">
    <source>
        <dbReference type="EMBL" id="CAD8107446.1"/>
    </source>
</evidence>
<dbReference type="OrthoDB" id="10583276at2759"/>
<dbReference type="PANTHER" id="PTHR44129">
    <property type="entry name" value="WD REPEAT-CONTAINING PROTEIN POP1"/>
    <property type="match status" value="1"/>
</dbReference>
<keyword evidence="2" id="KW-0677">Repeat</keyword>
<dbReference type="PROSITE" id="PS50082">
    <property type="entry name" value="WD_REPEATS_2"/>
    <property type="match status" value="1"/>
</dbReference>
<gene>
    <name evidence="4" type="ORF">PSON_ATCC_30995.1.T0890004</name>
</gene>
<feature type="repeat" description="WD" evidence="3">
    <location>
        <begin position="1922"/>
        <end position="1957"/>
    </location>
</feature>
<name>A0A8S1PWE9_9CILI</name>
<keyword evidence="1 3" id="KW-0853">WD repeat</keyword>
<evidence type="ECO:0008006" key="6">
    <source>
        <dbReference type="Google" id="ProtNLM"/>
    </source>
</evidence>
<evidence type="ECO:0000256" key="2">
    <source>
        <dbReference type="ARBA" id="ARBA00022737"/>
    </source>
</evidence>
<protein>
    <recommendedName>
        <fullName evidence="6">WD40-repeat-containing domain</fullName>
    </recommendedName>
</protein>
<dbReference type="InterPro" id="IPR050349">
    <property type="entry name" value="WD_LIS1/nudF_dynein_reg"/>
</dbReference>
<dbReference type="SMART" id="SM00320">
    <property type="entry name" value="WD40"/>
    <property type="match status" value="2"/>
</dbReference>
<dbReference type="PROSITE" id="PS50294">
    <property type="entry name" value="WD_REPEATS_REGION"/>
    <property type="match status" value="1"/>
</dbReference>
<organism evidence="4 5">
    <name type="scientific">Paramecium sonneborni</name>
    <dbReference type="NCBI Taxonomy" id="65129"/>
    <lineage>
        <taxon>Eukaryota</taxon>
        <taxon>Sar</taxon>
        <taxon>Alveolata</taxon>
        <taxon>Ciliophora</taxon>
        <taxon>Intramacronucleata</taxon>
        <taxon>Oligohymenophorea</taxon>
        <taxon>Peniculida</taxon>
        <taxon>Parameciidae</taxon>
        <taxon>Paramecium</taxon>
    </lineage>
</organism>
<dbReference type="Proteomes" id="UP000692954">
    <property type="component" value="Unassembled WGS sequence"/>
</dbReference>
<proteinExistence type="predicted"/>
<accession>A0A8S1PWE9</accession>
<dbReference type="InterPro" id="IPR001680">
    <property type="entry name" value="WD40_rpt"/>
</dbReference>
<evidence type="ECO:0000313" key="5">
    <source>
        <dbReference type="Proteomes" id="UP000692954"/>
    </source>
</evidence>
<reference evidence="4" key="1">
    <citation type="submission" date="2021-01" db="EMBL/GenBank/DDBJ databases">
        <authorList>
            <consortium name="Genoscope - CEA"/>
            <person name="William W."/>
        </authorList>
    </citation>
    <scope>NUCLEOTIDE SEQUENCE</scope>
</reference>
<sequence length="2460" mass="293399">MLEMQNLAFGIRKEKCNFQPQKQINNKIQIIPQIKISLRGGGCNNTKQLRQENIIQQLLILLNQIKEKLKVSQYYQSYQLMKDCLNKIQHVYLNSFDNYIFIEKYIYENQFKEIIQKANDEILKQQSSRWIDGLYNYLELIDISLKSLSRDSFFNKRISIIKIFIEILQKIYDKNVIKQFIEAAKFLLIDVQCRYYTQFQKYETFFFFQTLSYIVKKQIEARLTIEFCTYFQTIQEQFILNSINWTLHNYWIEFQVDLCLFCNKYLLKNKNLKLKSLEEVQKIVNFFMKVPNENGRAQFKLYEHIKNFQFNNDFKFKLENSWINDIDNSGFHRLKRILSVLSNQVNEIETKYVEFQQSKKSSLIDQIYNYFQGTQICLLEIAQQLSIEEEKCQLYYEQNQLQILLKTYQKIDYIQILKYYCQNTCQSQDLQGIENRTDLKEQIQLLNQIIEIVSAFIMQVIQQKLKVLPQENLQSQNFISHSFQSFKIENKKQDGLYFSIKLYLQLLTHALQMQNIYQQKLFQIKYFFDLDQKYQENQLPNNLIQEKINNCKSQMSKKLTRMKQNFEQDFPIVRQQLIKKVEKVLSFCQFFVNDDEVRKTIHKNFKEIRSYLQQSFVSEDDVEKKNDKIYNLFNEIQQELDKTDYISFPNLKTEELKQKIQKSQNIQEEIMQNSETLNECYKKLQKSELNEEQVNQIFNPIEQKFNFNILNLIIKGEDLFQQKENSQLLDYFYSSISNWQLEFKIKDINYKLVYEQIEQIIDQEQKVSQHVQQSMRFYQEYFKYSNLDIKYTEQTEQILSREIEIAERQKKQLIPFNQGQLENDYENDIIFKKDQFFNQFEEIIKIKKNMTNINVGLRVKEIIKDQIIKKGETKQLLIEFEYKNNPEQYLQAEINKFIWCQNNPNVMMLIFGRKGSGKTKSMKRLEKLLWNLYKACPLNPNWIPIYIDLSKLRNPSELTLKKAIKEYFQCLNQVTNFLKEILQGKVNVVLILDGCDQKDICKAIYENNQFQFKICNYANNNKISLKIIMTIKQDCLNFETLNSELNFKNTQILEIQPFDYNQQLEYIKQYQKDQLKQKIQKIVDPQSNQILEQIDQILLQIDQSFVINLEEVKIILNQNLINILDLLKKNQLKINLIEEEFNKINYFLENIIMKNLKDILITPKMIEIAINKLEEQYLNVNSKKIIEQFKTKFIELKEKSLGKNQYQNELEEMLNQLNKTKFFEIYHPFDTLKLEKINSIKLKDEIFRLNEDADLVILALDQIKLSRYKILDSFIIEYYQYLNQDKEKGLNNNQESKCKDKIINYYMIDDTLEQQCLKDYFFAKRILELLQIDEQKQMQPENFKNQEFNLSSQDNEGTVELLIDELKQIKHINQHLIRIIKLSKYNEEFKRSSSNALYLLYKLGVALDQEDFEGIIIEDINIQGLSLMNCNLKNSKVNNLNIDYCNLNYVNLNGADWENIVCSEIPTIFEEEQINQVIIFNNDKQLAVLKYNSISIWDILTCEKKCTDLQHFLKRNYKQMQISNDESKLFALTNLEIDVWSLSNYQMKTTKPLLQGKSIYFSLSPNNNLLACSLEDSSLLLFRLAEREKFNFKLELKVNQLAFNDTSDLLIFRVNKHIYFCTIEQELIPVKQNFNSLMFKMSKDRKKLISLKSKKIIIYDLVNKSSKSQSHNIIINNPQQSIILEIYMDVEMILIQYNCQIQILDIQNQRMYDLSKMYPGRNLIISEDGKILINWKANCLQLQHLQNLEKMKLREDIEDDIKSCEYLADGQTLFIQQSNKSLFWNINTKTILSKLESFESYCFNHQKNILVTLSKQVLKIWSIKIKDQIQLLYQSTKFIFINKILFSKDGNKLILINGKGKIRCSDIQKIFKKKRKNKNSINLFMNSNSQQNIAISTDQYAIQNKGIITICKQDSKKMIARLGSHNQIIDSFAYSKDGQYLVSRSRDQKISIWNMQTFTFICQFQNQINDKIENHCLWFKNENNQYIVTNFGNQICSYNITQFLGNNPANSNSSDASNASQQNNFAKEFVVEPQKTELIHENIPNEFKCRNIIISKDHNLMAVAYSNSNQDEFQMDSTIIISQTLQMKVFNRISNRGGSKLAFCFNNKLLATNNYEDQQYQIIIWNIESCNHYKQFRIKTYKDILISSIEFSPSKNYILISDKQYQFYLSKLKKQKAINEGNFGLYQDIQTEDNLIIDHPQDMPILHSFSKTNTNCKFSNNNDELIYVQSNELKFINFKNKLQKNNSYTYDERDQFYFQQNLIIHSYNQRQLIEFNLEKQVFIELYQFIFESISSTFSQLGKYLAFVQKEEISIWKIDNKKQIQVAVKQQINDSLINLLKFSKDDQYFIAFINNKISIYRIIVESNESIKIELFQIITRGEKLISLNFHPSELEFLVITQDREIYLYKKQEQQQQEFQNFLTITRQKELQSYKTSTSDFKITSKIKEQNLLRLLIQKGAN</sequence>
<keyword evidence="5" id="KW-1185">Reference proteome</keyword>
<comment type="caution">
    <text evidence="4">The sequence shown here is derived from an EMBL/GenBank/DDBJ whole genome shotgun (WGS) entry which is preliminary data.</text>
</comment>
<dbReference type="EMBL" id="CAJJDN010000089">
    <property type="protein sequence ID" value="CAD8107446.1"/>
    <property type="molecule type" value="Genomic_DNA"/>
</dbReference>